<evidence type="ECO:0000313" key="12">
    <source>
        <dbReference type="Proteomes" id="UP001321825"/>
    </source>
</evidence>
<evidence type="ECO:0000256" key="1">
    <source>
        <dbReference type="ARBA" id="ARBA00004651"/>
    </source>
</evidence>
<dbReference type="GO" id="GO:0017038">
    <property type="term" value="P:protein import"/>
    <property type="evidence" value="ECO:0007669"/>
    <property type="project" value="TreeGrafter"/>
</dbReference>
<dbReference type="InterPro" id="IPR016866">
    <property type="entry name" value="UCP028069"/>
</dbReference>
<feature type="domain" description="MotA/TolQ/ExbB proton channel" evidence="10">
    <location>
        <begin position="309"/>
        <end position="429"/>
    </location>
</feature>
<evidence type="ECO:0000256" key="8">
    <source>
        <dbReference type="SAM" id="Phobius"/>
    </source>
</evidence>
<dbReference type="Proteomes" id="UP001321825">
    <property type="component" value="Chromosome"/>
</dbReference>
<gene>
    <name evidence="11" type="ORF">MIT9_P2107</name>
</gene>
<accession>A0AAU9CA95</accession>
<dbReference type="PIRSF" id="PIRSF037714">
    <property type="entry name" value="TolR"/>
    <property type="match status" value="1"/>
</dbReference>
<dbReference type="Pfam" id="PF11932">
    <property type="entry name" value="DUF3450"/>
    <property type="match status" value="1"/>
</dbReference>
<evidence type="ECO:0000259" key="10">
    <source>
        <dbReference type="Pfam" id="PF01618"/>
    </source>
</evidence>
<comment type="subcellular location">
    <subcellularLocation>
        <location evidence="1">Cell membrane</location>
        <topology evidence="1">Multi-pass membrane protein</topology>
    </subcellularLocation>
    <subcellularLocation>
        <location evidence="6">Membrane</location>
        <topology evidence="6">Multi-pass membrane protein</topology>
    </subcellularLocation>
</comment>
<evidence type="ECO:0000256" key="5">
    <source>
        <dbReference type="ARBA" id="ARBA00023136"/>
    </source>
</evidence>
<evidence type="ECO:0000256" key="7">
    <source>
        <dbReference type="SAM" id="Coils"/>
    </source>
</evidence>
<dbReference type="InterPro" id="IPR017270">
    <property type="entry name" value="MotA/TolQ/ExbB-rel"/>
</dbReference>
<keyword evidence="6" id="KW-0653">Protein transport</keyword>
<dbReference type="KEGG" id="mcau:MIT9_P2107"/>
<evidence type="ECO:0000256" key="9">
    <source>
        <dbReference type="SAM" id="SignalP"/>
    </source>
</evidence>
<keyword evidence="4 8" id="KW-1133">Transmembrane helix</keyword>
<dbReference type="AlphaFoldDB" id="A0AAU9CA95"/>
<dbReference type="RefSeq" id="WP_317704919.1">
    <property type="nucleotide sequence ID" value="NZ_AP024714.1"/>
</dbReference>
<dbReference type="Pfam" id="PF01618">
    <property type="entry name" value="MotA_ExbB"/>
    <property type="match status" value="1"/>
</dbReference>
<feature type="transmembrane region" description="Helical" evidence="8">
    <location>
        <begin position="266"/>
        <end position="288"/>
    </location>
</feature>
<dbReference type="PANTHER" id="PTHR30625">
    <property type="entry name" value="PROTEIN TOLQ"/>
    <property type="match status" value="1"/>
</dbReference>
<sequence length="445" mass="48794">MRFPTWLLAACLLLPISAAAADLDQLLAEVKRQQTRLSQVDRQREARFLAEKQRRQQLLAEAKARLKALEKQAEDLKAEFETNRQALLELEEKLQASSGVLGEIVGTVRQVAGDLKADLQQSLVSAQYPGRAARLAPIADSKRLPTLEQLQTLWTLMLEEMTEAGKVVRFQREILASDGKPFETDVVRIGVFNAIAAPGYLRYLPETEQLMVLSRQPEGKPLRLARDFLSAQGDRAPVAIDPTRGVLLEMLTHTPNVWERIQQGGLIGYIILALGAIGLVIVAVRLTVLWRVGKRVEAQLEEVEQPRDDNPLGRIFLTALGAKSTDPETLEALLDEAILREIPPLERGQSLVKLLAAVAPLLGLLGTVTGMIQTFQAISLFGTGDPKLMAGGISQALVTTMLGLAVAIPLLFLHALLASRSRTIILILEEQSAGLVSQILEKHRG</sequence>
<name>A0AAU9CA95_9GAMM</name>
<comment type="similarity">
    <text evidence="6">Belongs to the exbB/tolQ family.</text>
</comment>
<evidence type="ECO:0000256" key="2">
    <source>
        <dbReference type="ARBA" id="ARBA00022475"/>
    </source>
</evidence>
<dbReference type="PANTHER" id="PTHR30625:SF11">
    <property type="entry name" value="MOTA_TOLQ_EXBB PROTON CHANNEL DOMAIN-CONTAINING PROTEIN"/>
    <property type="match status" value="1"/>
</dbReference>
<protein>
    <submittedName>
        <fullName evidence="11">Biopolymer transport protein ExbB</fullName>
    </submittedName>
</protein>
<keyword evidence="6" id="KW-0813">Transport</keyword>
<keyword evidence="3 8" id="KW-0812">Transmembrane</keyword>
<proteinExistence type="inferred from homology"/>
<dbReference type="EMBL" id="AP024714">
    <property type="protein sequence ID" value="BCX82521.1"/>
    <property type="molecule type" value="Genomic_DNA"/>
</dbReference>
<reference evidence="12" key="1">
    <citation type="journal article" date="2024" name="Int. J. Syst. Evol. Microbiol.">
        <title>Methylomarinovum tepidoasis sp. nov., a moderately thermophilic methanotroph of the family Methylothermaceae isolated from a deep-sea hydrothermal field.</title>
        <authorList>
            <person name="Hirayama H."/>
            <person name="Takaki Y."/>
            <person name="Abe M."/>
            <person name="Miyazaki M."/>
            <person name="Uematsu K."/>
            <person name="Matsui Y."/>
            <person name="Takai K."/>
        </authorList>
    </citation>
    <scope>NUCLEOTIDE SEQUENCE [LARGE SCALE GENOMIC DNA]</scope>
    <source>
        <strain evidence="12">IT-9</strain>
    </source>
</reference>
<feature type="coiled-coil region" evidence="7">
    <location>
        <begin position="16"/>
        <end position="93"/>
    </location>
</feature>
<feature type="transmembrane region" description="Helical" evidence="8">
    <location>
        <begin position="396"/>
        <end position="417"/>
    </location>
</feature>
<evidence type="ECO:0000313" key="11">
    <source>
        <dbReference type="EMBL" id="BCX82521.1"/>
    </source>
</evidence>
<organism evidence="11 12">
    <name type="scientific">Methylomarinovum caldicuralii</name>
    <dbReference type="NCBI Taxonomy" id="438856"/>
    <lineage>
        <taxon>Bacteria</taxon>
        <taxon>Pseudomonadati</taxon>
        <taxon>Pseudomonadota</taxon>
        <taxon>Gammaproteobacteria</taxon>
        <taxon>Methylococcales</taxon>
        <taxon>Methylothermaceae</taxon>
        <taxon>Methylomarinovum</taxon>
    </lineage>
</organism>
<feature type="chain" id="PRO_5044020851" evidence="9">
    <location>
        <begin position="21"/>
        <end position="445"/>
    </location>
</feature>
<keyword evidence="12" id="KW-1185">Reference proteome</keyword>
<evidence type="ECO:0000256" key="3">
    <source>
        <dbReference type="ARBA" id="ARBA00022692"/>
    </source>
</evidence>
<dbReference type="GO" id="GO:0005886">
    <property type="term" value="C:plasma membrane"/>
    <property type="evidence" value="ECO:0007669"/>
    <property type="project" value="UniProtKB-SubCell"/>
</dbReference>
<evidence type="ECO:0000256" key="4">
    <source>
        <dbReference type="ARBA" id="ARBA00022989"/>
    </source>
</evidence>
<feature type="transmembrane region" description="Helical" evidence="8">
    <location>
        <begin position="354"/>
        <end position="376"/>
    </location>
</feature>
<feature type="signal peptide" evidence="9">
    <location>
        <begin position="1"/>
        <end position="20"/>
    </location>
</feature>
<keyword evidence="9" id="KW-0732">Signal</keyword>
<keyword evidence="5 8" id="KW-0472">Membrane</keyword>
<evidence type="ECO:0000256" key="6">
    <source>
        <dbReference type="RuleBase" id="RU004057"/>
    </source>
</evidence>
<keyword evidence="2" id="KW-1003">Cell membrane</keyword>
<dbReference type="InterPro" id="IPR002898">
    <property type="entry name" value="MotA_ExbB_proton_chnl"/>
</dbReference>
<keyword evidence="7" id="KW-0175">Coiled coil</keyword>
<dbReference type="InterPro" id="IPR050790">
    <property type="entry name" value="ExbB/TolQ_transport"/>
</dbReference>